<comment type="caution">
    <text evidence="1">The sequence shown here is derived from an EMBL/GenBank/DDBJ whole genome shotgun (WGS) entry which is preliminary data.</text>
</comment>
<dbReference type="EMBL" id="BKCJ010003821">
    <property type="protein sequence ID" value="GEU57385.1"/>
    <property type="molecule type" value="Genomic_DNA"/>
</dbReference>
<evidence type="ECO:0000313" key="1">
    <source>
        <dbReference type="EMBL" id="GEU57385.1"/>
    </source>
</evidence>
<proteinExistence type="predicted"/>
<dbReference type="AlphaFoldDB" id="A0A6L2LAV5"/>
<protein>
    <submittedName>
        <fullName evidence="1">Uncharacterized protein</fullName>
    </submittedName>
</protein>
<reference evidence="1" key="1">
    <citation type="journal article" date="2019" name="Sci. Rep.">
        <title>Draft genome of Tanacetum cinerariifolium, the natural source of mosquito coil.</title>
        <authorList>
            <person name="Yamashiro T."/>
            <person name="Shiraishi A."/>
            <person name="Satake H."/>
            <person name="Nakayama K."/>
        </authorList>
    </citation>
    <scope>NUCLEOTIDE SEQUENCE</scope>
</reference>
<name>A0A6L2LAV5_TANCI</name>
<accession>A0A6L2LAV5</accession>
<gene>
    <name evidence="1" type="ORF">Tci_029363</name>
</gene>
<sequence>MPEHQSDIFVIFTVTMEILLDPTLNKLLVGDVGDSIWIELVTLGIDCHMSSVRIESRAARSSNSNILIVNVELEAP</sequence>
<organism evidence="1">
    <name type="scientific">Tanacetum cinerariifolium</name>
    <name type="common">Dalmatian daisy</name>
    <name type="synonym">Chrysanthemum cinerariifolium</name>
    <dbReference type="NCBI Taxonomy" id="118510"/>
    <lineage>
        <taxon>Eukaryota</taxon>
        <taxon>Viridiplantae</taxon>
        <taxon>Streptophyta</taxon>
        <taxon>Embryophyta</taxon>
        <taxon>Tracheophyta</taxon>
        <taxon>Spermatophyta</taxon>
        <taxon>Magnoliopsida</taxon>
        <taxon>eudicotyledons</taxon>
        <taxon>Gunneridae</taxon>
        <taxon>Pentapetalae</taxon>
        <taxon>asterids</taxon>
        <taxon>campanulids</taxon>
        <taxon>Asterales</taxon>
        <taxon>Asteraceae</taxon>
        <taxon>Asteroideae</taxon>
        <taxon>Anthemideae</taxon>
        <taxon>Anthemidinae</taxon>
        <taxon>Tanacetum</taxon>
    </lineage>
</organism>